<reference evidence="3" key="1">
    <citation type="submission" date="2020-01" db="EMBL/GenBank/DDBJ databases">
        <title>Sphingomonas sp. strain CSW-10.</title>
        <authorList>
            <person name="Chen W.-M."/>
        </authorList>
    </citation>
    <scope>NUCLEOTIDE SEQUENCE [LARGE SCALE GENOMIC DNA]</scope>
    <source>
        <strain evidence="3">FSY-8</strain>
    </source>
</reference>
<keyword evidence="1" id="KW-0472">Membrane</keyword>
<evidence type="ECO:0000313" key="2">
    <source>
        <dbReference type="EMBL" id="NBC37027.1"/>
    </source>
</evidence>
<feature type="transmembrane region" description="Helical" evidence="1">
    <location>
        <begin position="411"/>
        <end position="437"/>
    </location>
</feature>
<proteinExistence type="predicted"/>
<evidence type="ECO:0008006" key="4">
    <source>
        <dbReference type="Google" id="ProtNLM"/>
    </source>
</evidence>
<accession>A0ABW9XES0</accession>
<feature type="transmembrane region" description="Helical" evidence="1">
    <location>
        <begin position="97"/>
        <end position="119"/>
    </location>
</feature>
<evidence type="ECO:0000313" key="3">
    <source>
        <dbReference type="Proteomes" id="UP000753724"/>
    </source>
</evidence>
<feature type="transmembrane region" description="Helical" evidence="1">
    <location>
        <begin position="248"/>
        <end position="270"/>
    </location>
</feature>
<name>A0ABW9XES0_9SPHN</name>
<protein>
    <recommendedName>
        <fullName evidence="4">Dolichyl-phosphate-mannose-protein mannosyltransferase</fullName>
    </recommendedName>
</protein>
<comment type="caution">
    <text evidence="2">The sequence shown here is derived from an EMBL/GenBank/DDBJ whole genome shotgun (WGS) entry which is preliminary data.</text>
</comment>
<keyword evidence="1" id="KW-0812">Transmembrane</keyword>
<feature type="transmembrane region" description="Helical" evidence="1">
    <location>
        <begin position="277"/>
        <end position="296"/>
    </location>
</feature>
<evidence type="ECO:0000256" key="1">
    <source>
        <dbReference type="SAM" id="Phobius"/>
    </source>
</evidence>
<dbReference type="EMBL" id="JAAAPO010000004">
    <property type="protein sequence ID" value="NBC37027.1"/>
    <property type="molecule type" value="Genomic_DNA"/>
</dbReference>
<sequence>MPMLRAVGLALLLIVAMQWATSLVAITNLYFPDPDDTLRLVQVRDWLGGQGWYDLHQHRIDPAHGGVAMHWTRLVDLPIAAIIVILRPFAGQAGAELGALLIVPVLTLAAALLLTGRVIAERIGVQRVLIGCLLLAISVPVSTQIRPMRIDHHGWQVVAALLAVHGLMTRHARLGGWLSGVALGAGLAISLEQLPLTAVFAAIGAWRWLRGGEERFYLAHLAAGLTVTSVLGLALLRGPGDLITHCDTIAPVHLAAMAWGAMVTGVMTRLNVIRSGWVLGGFALAGAGALGIYLGAAPQCVGGSFNELSPMVRQLWYENVAEGLPIWRQDWPTALQLLVPGGLGLWASVRLIAVQSGEERVWWQEYTLLLGGALAIAIMVTRAGAVAGALAAVPLCWLIGGWLDRLGQRRWAYAPAIVLALMPSLPLTLYAIALPYVDPEVDESINIGLGLGNFAPNGRDGPDPASAMASAVAPGASGDLAQGNGVTVNFHVSSCRIPAAGAALNALPTAAILAPLDISPDLIYASHHSVLATGHHRGARGMNAVIAAFTGSADQARAIAKANGMTYVAMCPRVGEPTVYRKVAPKGFAAQLIRGQVPGWLQPVPLTDNSGLRLWRVVG</sequence>
<feature type="transmembrane region" description="Helical" evidence="1">
    <location>
        <begin position="216"/>
        <end position="236"/>
    </location>
</feature>
<gene>
    <name evidence="2" type="ORF">GTZ99_10715</name>
</gene>
<feature type="transmembrane region" description="Helical" evidence="1">
    <location>
        <begin position="366"/>
        <end position="399"/>
    </location>
</feature>
<organism evidence="2 3">
    <name type="scientific">Novosphingobium ovatum</name>
    <dbReference type="NCBI Taxonomy" id="1908523"/>
    <lineage>
        <taxon>Bacteria</taxon>
        <taxon>Pseudomonadati</taxon>
        <taxon>Pseudomonadota</taxon>
        <taxon>Alphaproteobacteria</taxon>
        <taxon>Sphingomonadales</taxon>
        <taxon>Sphingomonadaceae</taxon>
        <taxon>Novosphingobium</taxon>
    </lineage>
</organism>
<keyword evidence="3" id="KW-1185">Reference proteome</keyword>
<feature type="transmembrane region" description="Helical" evidence="1">
    <location>
        <begin position="125"/>
        <end position="142"/>
    </location>
</feature>
<keyword evidence="1" id="KW-1133">Transmembrane helix</keyword>
<dbReference type="Proteomes" id="UP000753724">
    <property type="component" value="Unassembled WGS sequence"/>
</dbReference>
<feature type="transmembrane region" description="Helical" evidence="1">
    <location>
        <begin position="178"/>
        <end position="204"/>
    </location>
</feature>